<dbReference type="InterPro" id="IPR036388">
    <property type="entry name" value="WH-like_DNA-bd_sf"/>
</dbReference>
<dbReference type="GO" id="GO:0005524">
    <property type="term" value="F:ATP binding"/>
    <property type="evidence" value="ECO:0007669"/>
    <property type="project" value="UniProtKB-UniRule"/>
</dbReference>
<dbReference type="InterPro" id="IPR017441">
    <property type="entry name" value="Protein_kinase_ATP_BS"/>
</dbReference>
<dbReference type="AlphaFoldDB" id="R7W8I0"/>
<dbReference type="PRINTS" id="PR00364">
    <property type="entry name" value="DISEASERSIST"/>
</dbReference>
<dbReference type="Gene3D" id="1.10.8.430">
    <property type="entry name" value="Helical domain of apoptotic protease-activating factors"/>
    <property type="match status" value="1"/>
</dbReference>
<dbReference type="PROSITE" id="PS00107">
    <property type="entry name" value="PROTEIN_KINASE_ATP"/>
    <property type="match status" value="1"/>
</dbReference>
<dbReference type="GO" id="GO:0043531">
    <property type="term" value="F:ADP binding"/>
    <property type="evidence" value="ECO:0007669"/>
    <property type="project" value="InterPro"/>
</dbReference>
<dbReference type="SUPFAM" id="SSF56112">
    <property type="entry name" value="Protein kinase-like (PK-like)"/>
    <property type="match status" value="1"/>
</dbReference>
<dbReference type="EnsemblPlants" id="EMT18332">
    <property type="protein sequence ID" value="EMT18332"/>
    <property type="gene ID" value="F775_25860"/>
</dbReference>
<dbReference type="PANTHER" id="PTHR36766:SF73">
    <property type="entry name" value="NB-ARC DOMAIN-CONTAINING PROTEIN"/>
    <property type="match status" value="1"/>
</dbReference>
<dbReference type="GO" id="GO:0004672">
    <property type="term" value="F:protein kinase activity"/>
    <property type="evidence" value="ECO:0007669"/>
    <property type="project" value="InterPro"/>
</dbReference>
<dbReference type="InterPro" id="IPR011009">
    <property type="entry name" value="Kinase-like_dom_sf"/>
</dbReference>
<dbReference type="InterPro" id="IPR032675">
    <property type="entry name" value="LRR_dom_sf"/>
</dbReference>
<dbReference type="GO" id="GO:0005886">
    <property type="term" value="C:plasma membrane"/>
    <property type="evidence" value="ECO:0007669"/>
    <property type="project" value="UniProtKB-SubCell"/>
</dbReference>
<dbReference type="PROSITE" id="PS50011">
    <property type="entry name" value="PROTEIN_KINASE_DOM"/>
    <property type="match status" value="1"/>
</dbReference>
<dbReference type="InterPro" id="IPR000719">
    <property type="entry name" value="Prot_kinase_dom"/>
</dbReference>
<dbReference type="Gene3D" id="1.10.10.10">
    <property type="entry name" value="Winged helix-like DNA-binding domain superfamily/Winged helix DNA-binding domain"/>
    <property type="match status" value="1"/>
</dbReference>
<comment type="subcellular location">
    <subcellularLocation>
        <location evidence="1">Cell membrane</location>
        <topology evidence="1">Single-pass membrane protein</topology>
    </subcellularLocation>
</comment>
<dbReference type="Gene3D" id="3.40.50.300">
    <property type="entry name" value="P-loop containing nucleotide triphosphate hydrolases"/>
    <property type="match status" value="1"/>
</dbReference>
<evidence type="ECO:0000256" key="4">
    <source>
        <dbReference type="ARBA" id="ARBA00022821"/>
    </source>
</evidence>
<dbReference type="InterPro" id="IPR058922">
    <property type="entry name" value="WHD_DRP"/>
</dbReference>
<dbReference type="SUPFAM" id="SSF52540">
    <property type="entry name" value="P-loop containing nucleoside triphosphate hydrolases"/>
    <property type="match status" value="1"/>
</dbReference>
<dbReference type="Pfam" id="PF23598">
    <property type="entry name" value="LRR_14"/>
    <property type="match status" value="1"/>
</dbReference>
<dbReference type="PANTHER" id="PTHR36766">
    <property type="entry name" value="PLANT BROAD-SPECTRUM MILDEW RESISTANCE PROTEIN RPW8"/>
    <property type="match status" value="1"/>
</dbReference>
<reference evidence="5" key="1">
    <citation type="submission" date="2015-06" db="UniProtKB">
        <authorList>
            <consortium name="EnsemblPlants"/>
        </authorList>
    </citation>
    <scope>IDENTIFICATION</scope>
</reference>
<evidence type="ECO:0000256" key="3">
    <source>
        <dbReference type="ARBA" id="ARBA00022737"/>
    </source>
</evidence>
<dbReference type="ExpressionAtlas" id="R7W8I0">
    <property type="expression patterns" value="baseline"/>
</dbReference>
<dbReference type="Pfam" id="PF23559">
    <property type="entry name" value="WHD_DRP"/>
    <property type="match status" value="1"/>
</dbReference>
<dbReference type="InterPro" id="IPR042197">
    <property type="entry name" value="Apaf_helical"/>
</dbReference>
<accession>R7W8I0</accession>
<dbReference type="GO" id="GO:0006952">
    <property type="term" value="P:defense response"/>
    <property type="evidence" value="ECO:0007669"/>
    <property type="project" value="UniProtKB-KW"/>
</dbReference>
<dbReference type="InterPro" id="IPR027417">
    <property type="entry name" value="P-loop_NTPase"/>
</dbReference>
<name>R7W8I0_AEGTA</name>
<dbReference type="Pfam" id="PF00069">
    <property type="entry name" value="Pkinase"/>
    <property type="match status" value="2"/>
</dbReference>
<dbReference type="InterPro" id="IPR055414">
    <property type="entry name" value="LRR_R13L4/SHOC2-like"/>
</dbReference>
<dbReference type="Gene3D" id="3.30.200.20">
    <property type="entry name" value="Phosphorylase Kinase, domain 1"/>
    <property type="match status" value="1"/>
</dbReference>
<protein>
    <submittedName>
        <fullName evidence="5">Disease resistance protein RGA2</fullName>
    </submittedName>
</protein>
<evidence type="ECO:0000313" key="5">
    <source>
        <dbReference type="EnsemblPlants" id="EMT18332"/>
    </source>
</evidence>
<dbReference type="Gene3D" id="1.10.510.10">
    <property type="entry name" value="Transferase(Phosphotransferase) domain 1"/>
    <property type="match status" value="1"/>
</dbReference>
<dbReference type="InterPro" id="IPR002182">
    <property type="entry name" value="NB-ARC"/>
</dbReference>
<dbReference type="Gene3D" id="3.80.10.10">
    <property type="entry name" value="Ribonuclease Inhibitor"/>
    <property type="match status" value="1"/>
</dbReference>
<dbReference type="InterPro" id="IPR056789">
    <property type="entry name" value="LRR_R13L1-DRL21"/>
</dbReference>
<dbReference type="Pfam" id="PF25019">
    <property type="entry name" value="LRR_R13L1-DRL21"/>
    <property type="match status" value="1"/>
</dbReference>
<keyword evidence="3" id="KW-0677">Repeat</keyword>
<evidence type="ECO:0000256" key="1">
    <source>
        <dbReference type="ARBA" id="ARBA00004162"/>
    </source>
</evidence>
<organism evidence="5">
    <name type="scientific">Aegilops tauschii</name>
    <name type="common">Tausch's goatgrass</name>
    <name type="synonym">Aegilops squarrosa</name>
    <dbReference type="NCBI Taxonomy" id="37682"/>
    <lineage>
        <taxon>Eukaryota</taxon>
        <taxon>Viridiplantae</taxon>
        <taxon>Streptophyta</taxon>
        <taxon>Embryophyta</taxon>
        <taxon>Tracheophyta</taxon>
        <taxon>Spermatophyta</taxon>
        <taxon>Magnoliopsida</taxon>
        <taxon>Liliopsida</taxon>
        <taxon>Poales</taxon>
        <taxon>Poaceae</taxon>
        <taxon>BOP clade</taxon>
        <taxon>Pooideae</taxon>
        <taxon>Triticodae</taxon>
        <taxon>Triticeae</taxon>
        <taxon>Triticinae</taxon>
        <taxon>Aegilops</taxon>
    </lineage>
</organism>
<dbReference type="SUPFAM" id="SSF52058">
    <property type="entry name" value="L domain-like"/>
    <property type="match status" value="1"/>
</dbReference>
<keyword evidence="4" id="KW-0611">Plant defense</keyword>
<sequence>MGRNGLRAATAVSSACLISENQPQQITNGFSADSRIGRGGYGDVYKGVYNRREIAVKLLHVDTVLGLDDQQYINEVGNLLKVKHPNIVQLLGYCYEIQNELIEHNGANQFSQHIYRVLCFEYLQKYMPPEFLNEGKISPKNDVFGFGVVMIEIMAGPAGYSNSFEMHDVAQLMQQVLTNCTMIEATSNNRSEELRQVKTCIELAMRCVDSERDNRPSVADILDTLNKTETHIPKRQRCSQISVPGLERAKKRKKTGGNLKGIAKERTHFTVMQENAPSLLENRDHRETSAKIGAEVVGREMEKQEIMAHLSGSTTQEITFLSIYGIGGIGKTTMAQFVFNDFQFKEYSRVWTYVSQTFDLKKIGNSIITQLSGSKSMHTDLPMIENSLQKLLSGKRVLIILDDLWERESPQLKKLESMLNLGEGGKLVVVVTTREESVAHKIHTGTVKPYKLAPLTDEICWTIIKNKSSFENRAERAQLELIGKEIAKKCGGVALAAQSIGYMLYAMEFDEWVSVNNSEIWDVLASGESTHHVHASLLLSYHVMDKYLKLCFAYCATFPKGHKIAKEDLAHQWIALGLVEPSRTFSDIQTSHKYIRHLFGMCFLEHPRSQWTYMDVDNGFLIMHDLVHDLARSFLADKIIVESPACQYAWLTDHRKLFKSSMNPLTKLFMSSMNPLAKLFKSSVTPLAKIRALHFLDRAYLQLNGEAFSPAKCLLVLDLSRCCAQKLPDSMGQLKQLRYLDVSWNPEFTESSEYQASPESILIPKALGSLYELQYLNLSGRGRPIGPPEVISKLTELRYLNISHCKGYYLLDIPSANQSFIDCIGTLPNLEQLDMSFNNYGFCVPESFSRLKKLNLSGCQYIASLPENVGKVDIPRLFGLLFPQKGGFPVRVVDSESSSSLVWLKHTNPDVLGIADLENVRSVEEARSIRLMEKQRIKELSLQWSGGVSSVEHMELLTELVPPSSVKNFKITRYKDVMFPHWFMHINKYLPNLVSLEMWGVLCRSLPTTLVPLPNLRKIVLSNMHNLEEFNTACSIGEDGANELTLAKLEYLAYITC</sequence>
<evidence type="ECO:0000256" key="2">
    <source>
        <dbReference type="ARBA" id="ARBA00022614"/>
    </source>
</evidence>
<keyword evidence="2" id="KW-0433">Leucine-rich repeat</keyword>
<dbReference type="Pfam" id="PF00931">
    <property type="entry name" value="NB-ARC"/>
    <property type="match status" value="1"/>
</dbReference>
<proteinExistence type="predicted"/>